<feature type="transmembrane region" description="Helical" evidence="6">
    <location>
        <begin position="212"/>
        <end position="228"/>
    </location>
</feature>
<organism evidence="7">
    <name type="scientific">Schlesneria paludicola</name>
    <dbReference type="NCBI Taxonomy" id="360056"/>
    <lineage>
        <taxon>Bacteria</taxon>
        <taxon>Pseudomonadati</taxon>
        <taxon>Planctomycetota</taxon>
        <taxon>Planctomycetia</taxon>
        <taxon>Planctomycetales</taxon>
        <taxon>Planctomycetaceae</taxon>
        <taxon>Schlesneria</taxon>
    </lineage>
</organism>
<dbReference type="EMBL" id="DSVQ01000006">
    <property type="protein sequence ID" value="HGT38235.1"/>
    <property type="molecule type" value="Genomic_DNA"/>
</dbReference>
<feature type="transmembrane region" description="Helical" evidence="6">
    <location>
        <begin position="12"/>
        <end position="36"/>
    </location>
</feature>
<evidence type="ECO:0000256" key="5">
    <source>
        <dbReference type="ARBA" id="ARBA00023136"/>
    </source>
</evidence>
<protein>
    <submittedName>
        <fullName evidence="7">TerC family protein</fullName>
    </submittedName>
</protein>
<feature type="transmembrane region" description="Helical" evidence="6">
    <location>
        <begin position="48"/>
        <end position="68"/>
    </location>
</feature>
<comment type="subcellular location">
    <subcellularLocation>
        <location evidence="1">Membrane</location>
        <topology evidence="1">Multi-pass membrane protein</topology>
    </subcellularLocation>
</comment>
<dbReference type="Pfam" id="PF03741">
    <property type="entry name" value="TerC"/>
    <property type="match status" value="1"/>
</dbReference>
<feature type="transmembrane region" description="Helical" evidence="6">
    <location>
        <begin position="152"/>
        <end position="174"/>
    </location>
</feature>
<accession>A0A7C4LJK0</accession>
<reference evidence="7" key="1">
    <citation type="journal article" date="2020" name="mSystems">
        <title>Genome- and Community-Level Interaction Insights into Carbon Utilization and Element Cycling Functions of Hydrothermarchaeota in Hydrothermal Sediment.</title>
        <authorList>
            <person name="Zhou Z."/>
            <person name="Liu Y."/>
            <person name="Xu W."/>
            <person name="Pan J."/>
            <person name="Luo Z.H."/>
            <person name="Li M."/>
        </authorList>
    </citation>
    <scope>NUCLEOTIDE SEQUENCE [LARGE SCALE GENOMIC DNA]</scope>
    <source>
        <strain evidence="7">SpSt-508</strain>
    </source>
</reference>
<keyword evidence="3 6" id="KW-0812">Transmembrane</keyword>
<evidence type="ECO:0000256" key="1">
    <source>
        <dbReference type="ARBA" id="ARBA00004141"/>
    </source>
</evidence>
<feature type="transmembrane region" description="Helical" evidence="6">
    <location>
        <begin position="88"/>
        <end position="105"/>
    </location>
</feature>
<feature type="transmembrane region" description="Helical" evidence="6">
    <location>
        <begin position="186"/>
        <end position="206"/>
    </location>
</feature>
<keyword evidence="5 6" id="KW-0472">Membrane</keyword>
<proteinExistence type="inferred from homology"/>
<dbReference type="PANTHER" id="PTHR30238">
    <property type="entry name" value="MEMBRANE BOUND PREDICTED REDOX MODULATOR"/>
    <property type="match status" value="1"/>
</dbReference>
<evidence type="ECO:0000256" key="3">
    <source>
        <dbReference type="ARBA" id="ARBA00022692"/>
    </source>
</evidence>
<comment type="caution">
    <text evidence="7">The sequence shown here is derived from an EMBL/GenBank/DDBJ whole genome shotgun (WGS) entry which is preliminary data.</text>
</comment>
<keyword evidence="4 6" id="KW-1133">Transmembrane helix</keyword>
<name>A0A7C4LJK0_9PLAN</name>
<evidence type="ECO:0000313" key="7">
    <source>
        <dbReference type="EMBL" id="HGT38235.1"/>
    </source>
</evidence>
<evidence type="ECO:0000256" key="2">
    <source>
        <dbReference type="ARBA" id="ARBA00007511"/>
    </source>
</evidence>
<evidence type="ECO:0000256" key="6">
    <source>
        <dbReference type="SAM" id="Phobius"/>
    </source>
</evidence>
<dbReference type="InterPro" id="IPR005496">
    <property type="entry name" value="Integral_membrane_TerC"/>
</dbReference>
<comment type="similarity">
    <text evidence="2">Belongs to the TerC family.</text>
</comment>
<dbReference type="GO" id="GO:0016020">
    <property type="term" value="C:membrane"/>
    <property type="evidence" value="ECO:0007669"/>
    <property type="project" value="UniProtKB-SubCell"/>
</dbReference>
<dbReference type="PANTHER" id="PTHR30238:SF4">
    <property type="entry name" value="SLL1022 PROTEIN"/>
    <property type="match status" value="1"/>
</dbReference>
<evidence type="ECO:0000256" key="4">
    <source>
        <dbReference type="ARBA" id="ARBA00022989"/>
    </source>
</evidence>
<gene>
    <name evidence="7" type="ORF">ENS64_03065</name>
</gene>
<sequence>MNELLTVENLVAFLALTSLETVLGIDNVIFIAILAGQLPERQRELARQLGLSIAVLSRIALLLGIGWVMQLTRPWFHLAGHEFTGKDVVLLLGGLFLLVQATREIHHKVAGHSGHGAAAAVSTLTAMLVQVGFMDVIFSLDSVITAVGMSKQIPVMIAAILASIAVMLIFSGAIVRFVDRHPAIKILALAFLLLIGVLLVAEGFHYEIPKGYIYFAMAFALGVELLQMRAERQAEGRVSTSLPHGD</sequence>
<feature type="transmembrane region" description="Helical" evidence="6">
    <location>
        <begin position="117"/>
        <end position="140"/>
    </location>
</feature>
<dbReference type="AlphaFoldDB" id="A0A7C4LJK0"/>